<evidence type="ECO:0000313" key="1">
    <source>
        <dbReference type="EMBL" id="MVW77209.1"/>
    </source>
</evidence>
<dbReference type="RefSeq" id="WP_147810657.1">
    <property type="nucleotide sequence ID" value="NZ_WKJZ01000005.1"/>
</dbReference>
<keyword evidence="2" id="KW-1185">Reference proteome</keyword>
<evidence type="ECO:0000313" key="2">
    <source>
        <dbReference type="Proteomes" id="UP000429555"/>
    </source>
</evidence>
<name>A0A6I4KX03_9PSED</name>
<dbReference type="Proteomes" id="UP000429555">
    <property type="component" value="Unassembled WGS sequence"/>
</dbReference>
<proteinExistence type="predicted"/>
<gene>
    <name evidence="1" type="ORF">GJV18_17965</name>
</gene>
<sequence length="134" mass="14782">MNKETRDIITVRNNGPLIVRTNFWRTATCRTGLPFLCWNAGTARLLLPATLEHCLLDMAAAKHVIISLCSATNSRNEVLEIIFEDLSGMPLTLVIGTDQAGGIPAESTLESFPLTVWTKEGLEQSHSAEFRRAN</sequence>
<organism evidence="1 2">
    <name type="scientific">Pseudomonas xionganensis</name>
    <dbReference type="NCBI Taxonomy" id="2654845"/>
    <lineage>
        <taxon>Bacteria</taxon>
        <taxon>Pseudomonadati</taxon>
        <taxon>Pseudomonadota</taxon>
        <taxon>Gammaproteobacteria</taxon>
        <taxon>Pseudomonadales</taxon>
        <taxon>Pseudomonadaceae</taxon>
        <taxon>Pseudomonas</taxon>
    </lineage>
</organism>
<comment type="caution">
    <text evidence="1">The sequence shown here is derived from an EMBL/GenBank/DDBJ whole genome shotgun (WGS) entry which is preliminary data.</text>
</comment>
<reference evidence="1 2" key="1">
    <citation type="submission" date="2019-11" db="EMBL/GenBank/DDBJ databases">
        <title>Pseudomonas flavidum sp. nov., isolated from Baiyang Lake.</title>
        <authorList>
            <person name="Zhao Y."/>
        </authorList>
    </citation>
    <scope>NUCLEOTIDE SEQUENCE [LARGE SCALE GENOMIC DNA]</scope>
    <source>
        <strain evidence="2">R-22-3 w-18</strain>
    </source>
</reference>
<accession>A0A6I4KX03</accession>
<protein>
    <submittedName>
        <fullName evidence="1">Uncharacterized protein</fullName>
    </submittedName>
</protein>
<dbReference type="EMBL" id="WKJZ01000005">
    <property type="protein sequence ID" value="MVW77209.1"/>
    <property type="molecule type" value="Genomic_DNA"/>
</dbReference>
<dbReference type="AlphaFoldDB" id="A0A6I4KX03"/>